<name>T0Y8Z5_9ZZZZ</name>
<protein>
    <submittedName>
        <fullName evidence="1">Protein containing DUF1016</fullName>
    </submittedName>
</protein>
<organism evidence="1">
    <name type="scientific">mine drainage metagenome</name>
    <dbReference type="NCBI Taxonomy" id="410659"/>
    <lineage>
        <taxon>unclassified sequences</taxon>
        <taxon>metagenomes</taxon>
        <taxon>ecological metagenomes</taxon>
    </lineage>
</organism>
<sequence>MHSADLREAFPDMRGFSSRNLKYMRAFAAAWPERAIVH</sequence>
<accession>T0Y8Z5</accession>
<reference evidence="1" key="1">
    <citation type="submission" date="2013-08" db="EMBL/GenBank/DDBJ databases">
        <authorList>
            <person name="Mendez C."/>
            <person name="Richter M."/>
            <person name="Ferrer M."/>
            <person name="Sanchez J."/>
        </authorList>
    </citation>
    <scope>NUCLEOTIDE SEQUENCE</scope>
</reference>
<evidence type="ECO:0000313" key="1">
    <source>
        <dbReference type="EMBL" id="EQD31631.1"/>
    </source>
</evidence>
<gene>
    <name evidence="1" type="ORF">B1B_18031</name>
</gene>
<comment type="caution">
    <text evidence="1">The sequence shown here is derived from an EMBL/GenBank/DDBJ whole genome shotgun (WGS) entry which is preliminary data.</text>
</comment>
<proteinExistence type="predicted"/>
<feature type="non-terminal residue" evidence="1">
    <location>
        <position position="38"/>
    </location>
</feature>
<reference evidence="1" key="2">
    <citation type="journal article" date="2014" name="ISME J.">
        <title>Microbial stratification in low pH oxic and suboxic macroscopic growths along an acid mine drainage.</title>
        <authorList>
            <person name="Mendez-Garcia C."/>
            <person name="Mesa V."/>
            <person name="Sprenger R.R."/>
            <person name="Richter M."/>
            <person name="Diez M.S."/>
            <person name="Solano J."/>
            <person name="Bargiela R."/>
            <person name="Golyshina O.V."/>
            <person name="Manteca A."/>
            <person name="Ramos J.L."/>
            <person name="Gallego J.R."/>
            <person name="Llorente I."/>
            <person name="Martins Dos Santos V.A."/>
            <person name="Jensen O.N."/>
            <person name="Pelaez A.I."/>
            <person name="Sanchez J."/>
            <person name="Ferrer M."/>
        </authorList>
    </citation>
    <scope>NUCLEOTIDE SEQUENCE</scope>
</reference>
<dbReference type="AlphaFoldDB" id="T0Y8Z5"/>
<dbReference type="EMBL" id="AUZY01012053">
    <property type="protein sequence ID" value="EQD31631.1"/>
    <property type="molecule type" value="Genomic_DNA"/>
</dbReference>